<evidence type="ECO:0008006" key="4">
    <source>
        <dbReference type="Google" id="ProtNLM"/>
    </source>
</evidence>
<gene>
    <name evidence="2" type="ORF">GCM10025863_03990</name>
</gene>
<protein>
    <recommendedName>
        <fullName evidence="4">S9 family peptidase</fullName>
    </recommendedName>
</protein>
<dbReference type="InterPro" id="IPR050585">
    <property type="entry name" value="Xaa-Pro_dipeptidyl-ppase/CocE"/>
</dbReference>
<keyword evidence="3" id="KW-1185">Reference proteome</keyword>
<dbReference type="EMBL" id="AP027728">
    <property type="protein sequence ID" value="BDZ37785.1"/>
    <property type="molecule type" value="Genomic_DNA"/>
</dbReference>
<dbReference type="RefSeq" id="WP_350226491.1">
    <property type="nucleotide sequence ID" value="NZ_AP027728.1"/>
</dbReference>
<reference evidence="3" key="1">
    <citation type="journal article" date="2019" name="Int. J. Syst. Evol. Microbiol.">
        <title>The Global Catalogue of Microorganisms (GCM) 10K type strain sequencing project: providing services to taxonomists for standard genome sequencing and annotation.</title>
        <authorList>
            <consortium name="The Broad Institute Genomics Platform"/>
            <consortium name="The Broad Institute Genome Sequencing Center for Infectious Disease"/>
            <person name="Wu L."/>
            <person name="Ma J."/>
        </authorList>
    </citation>
    <scope>NUCLEOTIDE SEQUENCE [LARGE SCALE GENOMIC DNA]</scope>
    <source>
        <strain evidence="3">NBRC 106310</strain>
    </source>
</reference>
<dbReference type="PANTHER" id="PTHR43056">
    <property type="entry name" value="PEPTIDASE S9 PROLYL OLIGOPEPTIDASE"/>
    <property type="match status" value="1"/>
</dbReference>
<accession>A0ABM8FR27</accession>
<sequence>MTMPYGSWPSPLSAADVSASPPRIDGARFVGDEIWWGESVPSQGGRVTVRSSSGREILPEPWNARSRVHEYGGGAWTADAEGTLYFVNAADQRVHRMLRGGAPSR</sequence>
<evidence type="ECO:0000313" key="2">
    <source>
        <dbReference type="EMBL" id="BDZ37785.1"/>
    </source>
</evidence>
<feature type="region of interest" description="Disordered" evidence="1">
    <location>
        <begin position="1"/>
        <end position="23"/>
    </location>
</feature>
<dbReference type="Proteomes" id="UP001321543">
    <property type="component" value="Chromosome"/>
</dbReference>
<proteinExistence type="predicted"/>
<evidence type="ECO:0000313" key="3">
    <source>
        <dbReference type="Proteomes" id="UP001321543"/>
    </source>
</evidence>
<name>A0ABM8FR27_9MICO</name>
<dbReference type="PANTHER" id="PTHR43056:SF5">
    <property type="entry name" value="PEPTIDASE S9 PROLYL OLIGOPEPTIDASE CATALYTIC DOMAIN-CONTAINING PROTEIN"/>
    <property type="match status" value="1"/>
</dbReference>
<evidence type="ECO:0000256" key="1">
    <source>
        <dbReference type="SAM" id="MobiDB-lite"/>
    </source>
</evidence>
<organism evidence="2 3">
    <name type="scientific">Microbacterium suwonense</name>
    <dbReference type="NCBI Taxonomy" id="683047"/>
    <lineage>
        <taxon>Bacteria</taxon>
        <taxon>Bacillati</taxon>
        <taxon>Actinomycetota</taxon>
        <taxon>Actinomycetes</taxon>
        <taxon>Micrococcales</taxon>
        <taxon>Microbacteriaceae</taxon>
        <taxon>Microbacterium</taxon>
    </lineage>
</organism>